<dbReference type="Proteomes" id="UP000258309">
    <property type="component" value="Unassembled WGS sequence"/>
</dbReference>
<dbReference type="PROSITE" id="PS00122">
    <property type="entry name" value="CARBOXYLESTERASE_B_1"/>
    <property type="match status" value="1"/>
</dbReference>
<evidence type="ECO:0000256" key="2">
    <source>
        <dbReference type="ARBA" id="ARBA00022801"/>
    </source>
</evidence>
<dbReference type="InterPro" id="IPR019826">
    <property type="entry name" value="Carboxylesterase_B_AS"/>
</dbReference>
<proteinExistence type="inferred from homology"/>
<keyword evidence="5" id="KW-1185">Reference proteome</keyword>
<dbReference type="SUPFAM" id="SSF53474">
    <property type="entry name" value="alpha/beta-Hydrolases"/>
    <property type="match status" value="1"/>
</dbReference>
<gene>
    <name evidence="4" type="ORF">B7463_g5559</name>
</gene>
<dbReference type="Gene3D" id="3.40.50.1820">
    <property type="entry name" value="alpha/beta hydrolase"/>
    <property type="match status" value="1"/>
</dbReference>
<dbReference type="InterPro" id="IPR002018">
    <property type="entry name" value="CarbesteraseB"/>
</dbReference>
<dbReference type="PANTHER" id="PTHR11559">
    <property type="entry name" value="CARBOXYLESTERASE"/>
    <property type="match status" value="1"/>
</dbReference>
<evidence type="ECO:0000313" key="4">
    <source>
        <dbReference type="EMBL" id="RFU30778.1"/>
    </source>
</evidence>
<keyword evidence="2" id="KW-0378">Hydrolase</keyword>
<dbReference type="AlphaFoldDB" id="A0A3E2HBJ6"/>
<comment type="similarity">
    <text evidence="1">Belongs to the type-B carboxylesterase/lipase family.</text>
</comment>
<comment type="caution">
    <text evidence="4">The sequence shown here is derived from an EMBL/GenBank/DDBJ whole genome shotgun (WGS) entry which is preliminary data.</text>
</comment>
<accession>A0A3E2HBJ6</accession>
<dbReference type="Pfam" id="PF00135">
    <property type="entry name" value="COesterase"/>
    <property type="match status" value="1"/>
</dbReference>
<organism evidence="4 5">
    <name type="scientific">Scytalidium lignicola</name>
    <name type="common">Hyphomycete</name>
    <dbReference type="NCBI Taxonomy" id="5539"/>
    <lineage>
        <taxon>Eukaryota</taxon>
        <taxon>Fungi</taxon>
        <taxon>Dikarya</taxon>
        <taxon>Ascomycota</taxon>
        <taxon>Pezizomycotina</taxon>
        <taxon>Leotiomycetes</taxon>
        <taxon>Leotiomycetes incertae sedis</taxon>
        <taxon>Scytalidium</taxon>
    </lineage>
</organism>
<dbReference type="InterPro" id="IPR050309">
    <property type="entry name" value="Type-B_Carboxylest/Lipase"/>
</dbReference>
<dbReference type="STRING" id="5539.A0A3E2HBJ6"/>
<feature type="non-terminal residue" evidence="4">
    <location>
        <position position="850"/>
    </location>
</feature>
<protein>
    <recommendedName>
        <fullName evidence="3">Carboxylesterase type B domain-containing protein</fullName>
    </recommendedName>
</protein>
<sequence length="850" mass="95233">MTSASFTNPHTPLISALTTFYTLLVDLRYIPVSNLLLPSISTGRQPPNTINHAAALRHGFSNAAVELAYQIPYIIDNDYEINCDTVSLCYVIPSGKEIIEKQDTVPNDNIEEDEVGEEPWDYARDPTYQERNDIITGHNVLVLTRGTVYGTELIYDLDKRTITAWKHFDVPESWKNEPAYGMTSWENPLYQWIYSLLSLTLLPFDVSLIRPLPSAEHRNYNGPATPTECDLTTWEGMLDREVRERDLENVYVSCNWNKDTVNKLGIHSERRGDTTEDRIWERLEETRKEAVKDFRGDEFEKMREEWRENALVGAILLSAATEAIPTKSNVPTVSVLNGTYRGNPSPEWHQEQFLGIPYAQPPVGPLRFVLPQSLNTAFSGVKNATNYGPACLQASTMPVSEDCLNLNVIRPAGTRKGDKLPVLVWIYGGGFEFGSTASQSYNLSGITLLSQSINKPIITVSLNYRVGVLGFLQTPEILKEGNSNAGLYDQRMAFRWIKENIEYFGGDPDRITIWGESAGAQSIAYHLHSFNGRNDGLYHGAILESGGIIGTSVQDLPYYANQFENFTRAFDCFSGSGADQIACLRRLTPEQLVNNEFTEVWAPLVDGVFLTAYPSDLEKTGNFVHVPLIDGANTDEGTTFSDQGIDNDAALFQDLLTFNRLGMSPPTARKLMELYPNDPFNEPPFAITNGTIFPSMGLQWRRSAAIGGDIFMHAGCRRMAQLYASHSLPVYSYRFDTLPFRASPISGVSHGTNVVFSFQNNTGTLGPLPEYASYLELAQNIGKAYISFCYDQNPNTSRGKSTLPVWPKYDLGHPQNMVLNATRPFLEHDTYRKEGIDYLNSDEVIRELLA</sequence>
<feature type="non-terminal residue" evidence="4">
    <location>
        <position position="1"/>
    </location>
</feature>
<dbReference type="InterPro" id="IPR029058">
    <property type="entry name" value="AB_hydrolase_fold"/>
</dbReference>
<evidence type="ECO:0000259" key="3">
    <source>
        <dbReference type="Pfam" id="PF00135"/>
    </source>
</evidence>
<dbReference type="EMBL" id="NCSJ02000091">
    <property type="protein sequence ID" value="RFU30778.1"/>
    <property type="molecule type" value="Genomic_DNA"/>
</dbReference>
<reference evidence="4 5" key="1">
    <citation type="submission" date="2018-05" db="EMBL/GenBank/DDBJ databases">
        <title>Draft genome sequence of Scytalidium lignicola DSM 105466, a ubiquitous saprotrophic fungus.</title>
        <authorList>
            <person name="Buettner E."/>
            <person name="Gebauer A.M."/>
            <person name="Hofrichter M."/>
            <person name="Liers C."/>
            <person name="Kellner H."/>
        </authorList>
    </citation>
    <scope>NUCLEOTIDE SEQUENCE [LARGE SCALE GENOMIC DNA]</scope>
    <source>
        <strain evidence="4 5">DSM 105466</strain>
    </source>
</reference>
<evidence type="ECO:0000313" key="5">
    <source>
        <dbReference type="Proteomes" id="UP000258309"/>
    </source>
</evidence>
<evidence type="ECO:0000256" key="1">
    <source>
        <dbReference type="ARBA" id="ARBA00005964"/>
    </source>
</evidence>
<dbReference type="OrthoDB" id="408631at2759"/>
<name>A0A3E2HBJ6_SCYLI</name>
<feature type="domain" description="Carboxylesterase type B" evidence="3">
    <location>
        <begin position="331"/>
        <end position="820"/>
    </location>
</feature>
<dbReference type="GO" id="GO:0016787">
    <property type="term" value="F:hydrolase activity"/>
    <property type="evidence" value="ECO:0007669"/>
    <property type="project" value="UniProtKB-KW"/>
</dbReference>